<evidence type="ECO:0000313" key="1">
    <source>
        <dbReference type="EMBL" id="KAJ4960582.1"/>
    </source>
</evidence>
<gene>
    <name evidence="1" type="ORF">NE237_020492</name>
</gene>
<dbReference type="EMBL" id="JAMYWD010000009">
    <property type="protein sequence ID" value="KAJ4960582.1"/>
    <property type="molecule type" value="Genomic_DNA"/>
</dbReference>
<sequence>MTCSSRELRVDARVDGYPTLSFDPRFSVRFSRAEGRSEGRWCQLKLSDPRAKNQIFKIRFWVISHYSSSVSTRLYSLSCYSATPLFLVGLNSGFDVQVIPTDTMARTKIPRVCDPLRFHSNEAEAQYADYARKKVEGGRLVNLAELALFNVKGAFGDMGWLPVITYNACTCPDLVRQFYCNLQVVGNYNDVEHGQELRITATSKGVHISFDYRQLADLLGIPYDGPMVYCAPGEP</sequence>
<name>A0A9Q0HAN4_9MAGN</name>
<proteinExistence type="predicted"/>
<dbReference type="OrthoDB" id="848707at2759"/>
<accession>A0A9Q0HAN4</accession>
<organism evidence="1 2">
    <name type="scientific">Protea cynaroides</name>
    <dbReference type="NCBI Taxonomy" id="273540"/>
    <lineage>
        <taxon>Eukaryota</taxon>
        <taxon>Viridiplantae</taxon>
        <taxon>Streptophyta</taxon>
        <taxon>Embryophyta</taxon>
        <taxon>Tracheophyta</taxon>
        <taxon>Spermatophyta</taxon>
        <taxon>Magnoliopsida</taxon>
        <taxon>Proteales</taxon>
        <taxon>Proteaceae</taxon>
        <taxon>Protea</taxon>
    </lineage>
</organism>
<dbReference type="AlphaFoldDB" id="A0A9Q0HAN4"/>
<comment type="caution">
    <text evidence="1">The sequence shown here is derived from an EMBL/GenBank/DDBJ whole genome shotgun (WGS) entry which is preliminary data.</text>
</comment>
<reference evidence="1" key="1">
    <citation type="journal article" date="2023" name="Plant J.">
        <title>The genome of the king protea, Protea cynaroides.</title>
        <authorList>
            <person name="Chang J."/>
            <person name="Duong T.A."/>
            <person name="Schoeman C."/>
            <person name="Ma X."/>
            <person name="Roodt D."/>
            <person name="Barker N."/>
            <person name="Li Z."/>
            <person name="Van de Peer Y."/>
            <person name="Mizrachi E."/>
        </authorList>
    </citation>
    <scope>NUCLEOTIDE SEQUENCE</scope>
    <source>
        <tissue evidence="1">Young leaves</tissue>
    </source>
</reference>
<protein>
    <submittedName>
        <fullName evidence="1">Uncharacterized protein</fullName>
    </submittedName>
</protein>
<dbReference type="Proteomes" id="UP001141806">
    <property type="component" value="Unassembled WGS sequence"/>
</dbReference>
<keyword evidence="2" id="KW-1185">Reference proteome</keyword>
<evidence type="ECO:0000313" key="2">
    <source>
        <dbReference type="Proteomes" id="UP001141806"/>
    </source>
</evidence>